<gene>
    <name evidence="1" type="ORF">NX722_17675</name>
</gene>
<dbReference type="RefSeq" id="WP_262564172.1">
    <property type="nucleotide sequence ID" value="NZ_JAPFCC010000001.1"/>
</dbReference>
<evidence type="ECO:0000313" key="2">
    <source>
        <dbReference type="Proteomes" id="UP001209854"/>
    </source>
</evidence>
<comment type="caution">
    <text evidence="1">The sequence shown here is derived from an EMBL/GenBank/DDBJ whole genome shotgun (WGS) entry which is preliminary data.</text>
</comment>
<name>A0ABT3MYF7_9GAMM</name>
<proteinExistence type="predicted"/>
<sequence length="46" mass="5223">MTKFSPEYLSLADDLRRQYALTGDEGLSDILTSEDLVTVIHHTIQE</sequence>
<dbReference type="EMBL" id="JAPFCC010000001">
    <property type="protein sequence ID" value="MCW7554417.1"/>
    <property type="molecule type" value="Genomic_DNA"/>
</dbReference>
<evidence type="ECO:0000313" key="1">
    <source>
        <dbReference type="EMBL" id="MCW7554417.1"/>
    </source>
</evidence>
<reference evidence="1 2" key="1">
    <citation type="submission" date="2022-10" db="EMBL/GenBank/DDBJ databases">
        <title>High-quality genome sequences of two octocoral-associated bacteria, Endozoicomonas euniceicola EF212 and Endozoicomonas gorgoniicola PS125.</title>
        <authorList>
            <person name="Chiou Y.-J."/>
            <person name="Chen Y.-H."/>
        </authorList>
    </citation>
    <scope>NUCLEOTIDE SEQUENCE [LARGE SCALE GENOMIC DNA]</scope>
    <source>
        <strain evidence="1 2">PS125</strain>
    </source>
</reference>
<accession>A0ABT3MYF7</accession>
<keyword evidence="2" id="KW-1185">Reference proteome</keyword>
<dbReference type="Proteomes" id="UP001209854">
    <property type="component" value="Unassembled WGS sequence"/>
</dbReference>
<organism evidence="1 2">
    <name type="scientific">Endozoicomonas gorgoniicola</name>
    <dbReference type="NCBI Taxonomy" id="1234144"/>
    <lineage>
        <taxon>Bacteria</taxon>
        <taxon>Pseudomonadati</taxon>
        <taxon>Pseudomonadota</taxon>
        <taxon>Gammaproteobacteria</taxon>
        <taxon>Oceanospirillales</taxon>
        <taxon>Endozoicomonadaceae</taxon>
        <taxon>Endozoicomonas</taxon>
    </lineage>
</organism>
<protein>
    <submittedName>
        <fullName evidence="1">Uncharacterized protein</fullName>
    </submittedName>
</protein>